<dbReference type="EMBL" id="WJXW01000017">
    <property type="protein sequence ID" value="KAF9729077.1"/>
    <property type="molecule type" value="Genomic_DNA"/>
</dbReference>
<feature type="compositionally biased region" description="Pro residues" evidence="5">
    <location>
        <begin position="1033"/>
        <end position="1049"/>
    </location>
</feature>
<gene>
    <name evidence="6" type="ORF">PMIN01_12767</name>
</gene>
<dbReference type="Proteomes" id="UP000756921">
    <property type="component" value="Unassembled WGS sequence"/>
</dbReference>
<dbReference type="InterPro" id="IPR036770">
    <property type="entry name" value="Ankyrin_rpt-contain_sf"/>
</dbReference>
<keyword evidence="4" id="KW-0175">Coiled coil</keyword>
<dbReference type="PANTHER" id="PTHR24198:SF165">
    <property type="entry name" value="ANKYRIN REPEAT-CONTAINING PROTEIN-RELATED"/>
    <property type="match status" value="1"/>
</dbReference>
<dbReference type="SUPFAM" id="SSF48403">
    <property type="entry name" value="Ankyrin repeat"/>
    <property type="match status" value="3"/>
</dbReference>
<keyword evidence="2 3" id="KW-0040">ANK repeat</keyword>
<evidence type="ECO:0000256" key="3">
    <source>
        <dbReference type="PROSITE-ProRule" id="PRU00023"/>
    </source>
</evidence>
<feature type="compositionally biased region" description="Basic and acidic residues" evidence="5">
    <location>
        <begin position="1073"/>
        <end position="1088"/>
    </location>
</feature>
<dbReference type="PRINTS" id="PR01415">
    <property type="entry name" value="ANKYRIN"/>
</dbReference>
<organism evidence="6 7">
    <name type="scientific">Paraphaeosphaeria minitans</name>
    <dbReference type="NCBI Taxonomy" id="565426"/>
    <lineage>
        <taxon>Eukaryota</taxon>
        <taxon>Fungi</taxon>
        <taxon>Dikarya</taxon>
        <taxon>Ascomycota</taxon>
        <taxon>Pezizomycotina</taxon>
        <taxon>Dothideomycetes</taxon>
        <taxon>Pleosporomycetidae</taxon>
        <taxon>Pleosporales</taxon>
        <taxon>Massarineae</taxon>
        <taxon>Didymosphaeriaceae</taxon>
        <taxon>Paraphaeosphaeria</taxon>
    </lineage>
</organism>
<feature type="repeat" description="ANK" evidence="3">
    <location>
        <begin position="809"/>
        <end position="841"/>
    </location>
</feature>
<dbReference type="AlphaFoldDB" id="A0A9P6G4S7"/>
<feature type="repeat" description="ANK" evidence="3">
    <location>
        <begin position="285"/>
        <end position="317"/>
    </location>
</feature>
<protein>
    <submittedName>
        <fullName evidence="6">Ankyrin repeat domain-containing protein 52</fullName>
    </submittedName>
</protein>
<feature type="repeat" description="ANK" evidence="3">
    <location>
        <begin position="358"/>
        <end position="392"/>
    </location>
</feature>
<feature type="coiled-coil region" evidence="4">
    <location>
        <begin position="207"/>
        <end position="234"/>
    </location>
</feature>
<feature type="compositionally biased region" description="Low complexity" evidence="5">
    <location>
        <begin position="1000"/>
        <end position="1012"/>
    </location>
</feature>
<evidence type="ECO:0000313" key="6">
    <source>
        <dbReference type="EMBL" id="KAF9729077.1"/>
    </source>
</evidence>
<dbReference type="Pfam" id="PF12796">
    <property type="entry name" value="Ank_2"/>
    <property type="match status" value="4"/>
</dbReference>
<dbReference type="InterPro" id="IPR002110">
    <property type="entry name" value="Ankyrin_rpt"/>
</dbReference>
<feature type="compositionally biased region" description="Basic residues" evidence="5">
    <location>
        <begin position="968"/>
        <end position="977"/>
    </location>
</feature>
<dbReference type="PROSITE" id="PS50297">
    <property type="entry name" value="ANK_REP_REGION"/>
    <property type="match status" value="6"/>
</dbReference>
<feature type="region of interest" description="Disordered" evidence="5">
    <location>
        <begin position="942"/>
        <end position="1015"/>
    </location>
</feature>
<evidence type="ECO:0000256" key="4">
    <source>
        <dbReference type="SAM" id="Coils"/>
    </source>
</evidence>
<dbReference type="PANTHER" id="PTHR24198">
    <property type="entry name" value="ANKYRIN REPEAT AND PROTEIN KINASE DOMAIN-CONTAINING PROTEIN"/>
    <property type="match status" value="1"/>
</dbReference>
<keyword evidence="1" id="KW-0677">Repeat</keyword>
<sequence>MVPHRMTIDEVDDTNTHDQGHKASKLQTLVEVLRCELGRPIRSSDTGFEPTKQWTTLHYAVYHNREAALLHFLRAGQTPDGTPAAQPPLCVAVTAGHTGMVRILCESGASINAGCKHSGETALHLATKAGRIDILDILLRFKPDVNARTLYTHETPLHYAAANKRSNAAVTLLLSHGANCEAMNSHGCSPTEVALEAQHLDTAVRIIRAAGRKAHKLTKERQRLLSQVMDSRNQSSLGADLVAEALNLACPSDSSALVEAIKTCRVSLVRLVLDKGSNPNEATASGHFPIFAAFNACSAPVVQALVEHGADVTLRNPHGPNVFQAALASPLSRDKEAITTVFELLLSRGADARTTYSDGTTLLHQVVSAGNNALNISQLLLRHGVPVDAQDRNGNTALHVAAASEPCVALLLKHGANASKVNSKGLTPLLGATRGATSDNEPDLRELVRASDSSAVDAAGKTALHFAAQNGLTNTVKLLLDARADTTSTDAKKRTPLLLAVLNHRWATVALLASQPGSNAWDENGLTSLHHVATRTPKGSSTWKDIAAAAAAFCEKGVSRSMRDHTGSTPLIQASKTLPEEGLPVLEALLSQKGSERSNCVAHEDHDQRNALYYAANSGKATFVEALLRHGSPFELHEWQPADGQLGPNTVVNKRILKLLADHEWIRRMGSLHRQSSTARNEELLSNVLPLRDLKDLLTMGLDPNRLLTVKLSDSLLWMLLDHDISTSNLLSKYVYNALKLVFAFGANPDAMANRKPHRTPKMRNSQQIPLAAHPLTHVIEQCSWVSLELILLLLDNGANLSIMSPLYDGRHALHSAVRANRADIVDEMLLRKAHVDCRDTRQRTPLFLAAEDGLAQIVDMLLSSGANVDAVDVESYTPLHMAAATGKTQAVACLLRAGAKATLENYRGLTPLHCLTEKLPAGAKDEITALLQQAEVIERRKLSPPQLNSRGRARMQGPDSDKAAANKGKKLLRKSRSVPTHSPTTSTKNASAQRPAVTPPVTKVSTTPHVPFQDIPAPLRVSKQLVSVRFTPPTPPTLPPPVAPPKSVPAPTTTMPKPRQTPRVDSGLDLAKAGKERPPPVLERNRITFDPLGDVPTEAEELKNWLNVSKMLDRL</sequence>
<reference evidence="6" key="1">
    <citation type="journal article" date="2020" name="Mol. Plant Microbe Interact.">
        <title>Genome Sequence of the Biocontrol Agent Coniothyrium minitans strain Conio (IMI 134523).</title>
        <authorList>
            <person name="Patel D."/>
            <person name="Shittu T.A."/>
            <person name="Baroncelli R."/>
            <person name="Muthumeenakshi S."/>
            <person name="Osborne T.H."/>
            <person name="Janganan T.K."/>
            <person name="Sreenivasaprasad S."/>
        </authorList>
    </citation>
    <scope>NUCLEOTIDE SEQUENCE</scope>
    <source>
        <strain evidence="6">Conio</strain>
    </source>
</reference>
<feature type="compositionally biased region" description="Polar residues" evidence="5">
    <location>
        <begin position="978"/>
        <end position="993"/>
    </location>
</feature>
<comment type="caution">
    <text evidence="6">The sequence shown here is derived from an EMBL/GenBank/DDBJ whole genome shotgun (WGS) entry which is preliminary data.</text>
</comment>
<accession>A0A9P6G4S7</accession>
<feature type="repeat" description="ANK" evidence="3">
    <location>
        <begin position="152"/>
        <end position="185"/>
    </location>
</feature>
<evidence type="ECO:0000256" key="2">
    <source>
        <dbReference type="ARBA" id="ARBA00023043"/>
    </source>
</evidence>
<dbReference type="OrthoDB" id="195446at2759"/>
<feature type="repeat" description="ANK" evidence="3">
    <location>
        <begin position="842"/>
        <end position="874"/>
    </location>
</feature>
<evidence type="ECO:0000256" key="5">
    <source>
        <dbReference type="SAM" id="MobiDB-lite"/>
    </source>
</evidence>
<dbReference type="Pfam" id="PF00023">
    <property type="entry name" value="Ank"/>
    <property type="match status" value="2"/>
</dbReference>
<keyword evidence="7" id="KW-1185">Reference proteome</keyword>
<feature type="region of interest" description="Disordered" evidence="5">
    <location>
        <begin position="1031"/>
        <end position="1094"/>
    </location>
</feature>
<feature type="repeat" description="ANK" evidence="3">
    <location>
        <begin position="875"/>
        <end position="907"/>
    </location>
</feature>
<feature type="repeat" description="ANK" evidence="3">
    <location>
        <begin position="84"/>
        <end position="116"/>
    </location>
</feature>
<proteinExistence type="predicted"/>
<feature type="repeat" description="ANK" evidence="3">
    <location>
        <begin position="459"/>
        <end position="491"/>
    </location>
</feature>
<dbReference type="Gene3D" id="1.25.40.20">
    <property type="entry name" value="Ankyrin repeat-containing domain"/>
    <property type="match status" value="7"/>
</dbReference>
<dbReference type="SMART" id="SM00248">
    <property type="entry name" value="ANK"/>
    <property type="match status" value="18"/>
</dbReference>
<evidence type="ECO:0000256" key="1">
    <source>
        <dbReference type="ARBA" id="ARBA00022737"/>
    </source>
</evidence>
<evidence type="ECO:0000313" key="7">
    <source>
        <dbReference type="Proteomes" id="UP000756921"/>
    </source>
</evidence>
<name>A0A9P6G4S7_9PLEO</name>
<dbReference type="PROSITE" id="PS50088">
    <property type="entry name" value="ANK_REPEAT"/>
    <property type="match status" value="9"/>
</dbReference>
<feature type="repeat" description="ANK" evidence="3">
    <location>
        <begin position="118"/>
        <end position="150"/>
    </location>
</feature>